<organism evidence="3 4">
    <name type="scientific">Porites lobata</name>
    <dbReference type="NCBI Taxonomy" id="104759"/>
    <lineage>
        <taxon>Eukaryota</taxon>
        <taxon>Metazoa</taxon>
        <taxon>Cnidaria</taxon>
        <taxon>Anthozoa</taxon>
        <taxon>Hexacorallia</taxon>
        <taxon>Scleractinia</taxon>
        <taxon>Fungiina</taxon>
        <taxon>Poritidae</taxon>
        <taxon>Porites</taxon>
    </lineage>
</organism>
<accession>A0ABN8MS13</accession>
<evidence type="ECO:0000256" key="2">
    <source>
        <dbReference type="SAM" id="SignalP"/>
    </source>
</evidence>
<keyword evidence="2" id="KW-0732">Signal</keyword>
<name>A0ABN8MS13_9CNID</name>
<dbReference type="EMBL" id="CALNXK010000003">
    <property type="protein sequence ID" value="CAH3034690.1"/>
    <property type="molecule type" value="Genomic_DNA"/>
</dbReference>
<dbReference type="PANTHER" id="PTHR14096">
    <property type="entry name" value="APOLIPOPROTEIN L"/>
    <property type="match status" value="1"/>
</dbReference>
<evidence type="ECO:0000256" key="1">
    <source>
        <dbReference type="ARBA" id="ARBA00010090"/>
    </source>
</evidence>
<protein>
    <recommendedName>
        <fullName evidence="5">Apolipoprotein L3</fullName>
    </recommendedName>
</protein>
<sequence length="348" mass="35875">MWLPGVVLGLVVIALIALYAKKQLQGKREVDAGMPRWEDLNQAEMQQLVEEVQEVAGHVNTMNVSLEKAVRHLRNAADYLDQVWKDCKIASAVGSSAGITGGVLTVLGGVATVMTAGAATPLLIAGTAFGVAGACTNLGTSAVEASINSAIIQEVDGAVEGANRAIQEVRQRINKMKTGKSQVRLLFLAGLATRMLGQNHLVVAFIKDLLSTDLLSKALPAVTDAARAISALASKAGIETVKTVAKAAEKIGTKVGANATGKAASEVVSKAAGNAATKEGSKAVGKGGDQGGAKAAGGLIIGVSTAFIVLDVIDLAFTVRDIVNNEGSDAARVLREKANEYEAILRDQ</sequence>
<reference evidence="3 4" key="1">
    <citation type="submission" date="2022-05" db="EMBL/GenBank/DDBJ databases">
        <authorList>
            <consortium name="Genoscope - CEA"/>
            <person name="William W."/>
        </authorList>
    </citation>
    <scope>NUCLEOTIDE SEQUENCE [LARGE SCALE GENOMIC DNA]</scope>
</reference>
<evidence type="ECO:0000313" key="3">
    <source>
        <dbReference type="EMBL" id="CAH3034690.1"/>
    </source>
</evidence>
<evidence type="ECO:0000313" key="4">
    <source>
        <dbReference type="Proteomes" id="UP001159405"/>
    </source>
</evidence>
<feature type="chain" id="PRO_5045671261" description="Apolipoprotein L3" evidence="2">
    <location>
        <begin position="27"/>
        <end position="348"/>
    </location>
</feature>
<gene>
    <name evidence="3" type="ORF">PLOB_00025179</name>
</gene>
<evidence type="ECO:0008006" key="5">
    <source>
        <dbReference type="Google" id="ProtNLM"/>
    </source>
</evidence>
<proteinExistence type="inferred from homology"/>
<dbReference type="InterPro" id="IPR008405">
    <property type="entry name" value="ApoL"/>
</dbReference>
<dbReference type="Proteomes" id="UP001159405">
    <property type="component" value="Unassembled WGS sequence"/>
</dbReference>
<dbReference type="Pfam" id="PF05461">
    <property type="entry name" value="ApoL"/>
    <property type="match status" value="1"/>
</dbReference>
<comment type="caution">
    <text evidence="3">The sequence shown here is derived from an EMBL/GenBank/DDBJ whole genome shotgun (WGS) entry which is preliminary data.</text>
</comment>
<feature type="signal peptide" evidence="2">
    <location>
        <begin position="1"/>
        <end position="26"/>
    </location>
</feature>
<keyword evidence="4" id="KW-1185">Reference proteome</keyword>
<comment type="similarity">
    <text evidence="1">Belongs to the apolipoprotein L family.</text>
</comment>
<dbReference type="PANTHER" id="PTHR14096:SF28">
    <property type="entry name" value="APOLIPOPROTEIN L, 1-RELATED"/>
    <property type="match status" value="1"/>
</dbReference>